<dbReference type="Proteomes" id="UP000289703">
    <property type="component" value="Unassembled WGS sequence"/>
</dbReference>
<accession>A0A4Q1JK98</accession>
<dbReference type="EMBL" id="SAXA01000009">
    <property type="protein sequence ID" value="RXQ92927.1"/>
    <property type="molecule type" value="Genomic_DNA"/>
</dbReference>
<dbReference type="InterPro" id="IPR016024">
    <property type="entry name" value="ARM-type_fold"/>
</dbReference>
<dbReference type="OrthoDB" id="9797162at2"/>
<dbReference type="RefSeq" id="WP_129254658.1">
    <property type="nucleotide sequence ID" value="NZ_SAXA01000009.1"/>
</dbReference>
<proteinExistence type="predicted"/>
<name>A0A4Q1JK98_9BACT</name>
<sequence>MEEGFLFKDVFNPQLVANMGQNLKAVWPSFDEVSFQNQIVPNLVDLSLSERSHLICEALYTHLPSEYKKAIDILLSSFNQTVEKLETTGFDGFYYMPIARYVSIYGLDEGDFETSMKALVEITKRFTSEDAIRSFIRKYPKQSFEYFYKWSADENVHVRRLVSEGTRPRLPWSSVLREFIVDPSPVLELLEELKEDPDLYVRRSVANNLNDIAKDHPQLVVKRLKNWQSINNKGTQWIITHASRTLLKQGLPEVLDLLGYPADVKISVENFMLNKAECKMGEEIEFVFQIVSKAKEEQNLMIDFVIHYMKANGKTAPKVFKLSKKKMPAKGTLILKKKLSFKAITTRKYYEGLHEIEIQVNGKRYGMREFQLKK</sequence>
<organism evidence="1 2">
    <name type="scientific">Ancylomarina salipaludis</name>
    <dbReference type="NCBI Taxonomy" id="2501299"/>
    <lineage>
        <taxon>Bacteria</taxon>
        <taxon>Pseudomonadati</taxon>
        <taxon>Bacteroidota</taxon>
        <taxon>Bacteroidia</taxon>
        <taxon>Marinilabiliales</taxon>
        <taxon>Marinifilaceae</taxon>
        <taxon>Ancylomarina</taxon>
    </lineage>
</organism>
<dbReference type="AlphaFoldDB" id="A0A4Q1JK98"/>
<evidence type="ECO:0000313" key="2">
    <source>
        <dbReference type="Proteomes" id="UP000289703"/>
    </source>
</evidence>
<reference evidence="1 2" key="1">
    <citation type="submission" date="2019-01" db="EMBL/GenBank/DDBJ databases">
        <title>Ancylomarina salipaludis sp. nov., isolated from a salt marsh.</title>
        <authorList>
            <person name="Yoon J.-H."/>
        </authorList>
    </citation>
    <scope>NUCLEOTIDE SEQUENCE [LARGE SCALE GENOMIC DNA]</scope>
    <source>
        <strain evidence="1 2">SHSM-M15</strain>
    </source>
</reference>
<keyword evidence="2" id="KW-1185">Reference proteome</keyword>
<gene>
    <name evidence="1" type="ORF">EO244_10640</name>
</gene>
<dbReference type="InterPro" id="IPR021133">
    <property type="entry name" value="HEAT_type_2"/>
</dbReference>
<comment type="caution">
    <text evidence="1">The sequence shown here is derived from an EMBL/GenBank/DDBJ whole genome shotgun (WGS) entry which is preliminary data.</text>
</comment>
<evidence type="ECO:0000313" key="1">
    <source>
        <dbReference type="EMBL" id="RXQ92927.1"/>
    </source>
</evidence>
<dbReference type="PROSITE" id="PS50077">
    <property type="entry name" value="HEAT_REPEAT"/>
    <property type="match status" value="1"/>
</dbReference>
<dbReference type="InterPro" id="IPR014825">
    <property type="entry name" value="DNA_alkylation"/>
</dbReference>
<dbReference type="SUPFAM" id="SSF48371">
    <property type="entry name" value="ARM repeat"/>
    <property type="match status" value="1"/>
</dbReference>
<dbReference type="Gene3D" id="1.25.40.290">
    <property type="entry name" value="ARM repeat domains"/>
    <property type="match status" value="1"/>
</dbReference>
<dbReference type="Pfam" id="PF08713">
    <property type="entry name" value="DNA_alkylation"/>
    <property type="match status" value="1"/>
</dbReference>
<protein>
    <submittedName>
        <fullName evidence="1">DNA alkylation repair protein</fullName>
    </submittedName>
</protein>